<dbReference type="Proteomes" id="UP000446768">
    <property type="component" value="Unassembled WGS sequence"/>
</dbReference>
<comment type="caution">
    <text evidence="2">The sequence shown here is derived from an EMBL/GenBank/DDBJ whole genome shotgun (WGS) entry which is preliminary data.</text>
</comment>
<feature type="chain" id="PRO_5030551519" description="Cellulose biosynthesis protein BcsS" evidence="1">
    <location>
        <begin position="30"/>
        <end position="236"/>
    </location>
</feature>
<reference evidence="2 3" key="1">
    <citation type="submission" date="2019-11" db="EMBL/GenBank/DDBJ databases">
        <title>Novel species isolated from a subtropical stream in China.</title>
        <authorList>
            <person name="Lu H."/>
        </authorList>
    </citation>
    <scope>NUCLEOTIDE SEQUENCE [LARGE SCALE GENOMIC DNA]</scope>
    <source>
        <strain evidence="2 3">FT92W</strain>
    </source>
</reference>
<keyword evidence="1" id="KW-0732">Signal</keyword>
<evidence type="ECO:0000313" key="3">
    <source>
        <dbReference type="Proteomes" id="UP000446768"/>
    </source>
</evidence>
<evidence type="ECO:0008006" key="4">
    <source>
        <dbReference type="Google" id="ProtNLM"/>
    </source>
</evidence>
<dbReference type="AlphaFoldDB" id="A0A7X2IRH8"/>
<dbReference type="EMBL" id="WKJJ01000015">
    <property type="protein sequence ID" value="MRV74600.1"/>
    <property type="molecule type" value="Genomic_DNA"/>
</dbReference>
<evidence type="ECO:0000313" key="2">
    <source>
        <dbReference type="EMBL" id="MRV74600.1"/>
    </source>
</evidence>
<proteinExistence type="predicted"/>
<gene>
    <name evidence="2" type="ORF">GJ700_23095</name>
</gene>
<organism evidence="2 3">
    <name type="scientific">Pseudoduganella rivuli</name>
    <dbReference type="NCBI Taxonomy" id="2666085"/>
    <lineage>
        <taxon>Bacteria</taxon>
        <taxon>Pseudomonadati</taxon>
        <taxon>Pseudomonadota</taxon>
        <taxon>Betaproteobacteria</taxon>
        <taxon>Burkholderiales</taxon>
        <taxon>Oxalobacteraceae</taxon>
        <taxon>Telluria group</taxon>
        <taxon>Pseudoduganella</taxon>
    </lineage>
</organism>
<accession>A0A7X2IRH8</accession>
<dbReference type="RefSeq" id="WP_154378314.1">
    <property type="nucleotide sequence ID" value="NZ_WKJJ01000015.1"/>
</dbReference>
<name>A0A7X2IRH8_9BURK</name>
<evidence type="ECO:0000256" key="1">
    <source>
        <dbReference type="SAM" id="SignalP"/>
    </source>
</evidence>
<sequence>MQGCRTWKMRSAFATSLLMCAGVAPAVWAARPLVTDDAPILDPGQCQLETWVQREPTHTHYWVVPACNFHGDWELAAGAARIQARDGGLGMNQAVLQAKTLLAAPKDAPWRVGLVVADQFEPANGLAGVWSVYAPLTVDLNGDRLQWHTNVGWRRERHERPAATWATALEVAVGERSALTVESYGVRGGGAWRQLGVRYALVPGRADADIAWGEKSGSGRRERYYAAGLTIYTGGP</sequence>
<keyword evidence="3" id="KW-1185">Reference proteome</keyword>
<feature type="signal peptide" evidence="1">
    <location>
        <begin position="1"/>
        <end position="29"/>
    </location>
</feature>
<protein>
    <recommendedName>
        <fullName evidence="4">Cellulose biosynthesis protein BcsS</fullName>
    </recommendedName>
</protein>